<dbReference type="GO" id="GO:0008236">
    <property type="term" value="F:serine-type peptidase activity"/>
    <property type="evidence" value="ECO:0007669"/>
    <property type="project" value="InterPro"/>
</dbReference>
<evidence type="ECO:0000313" key="4">
    <source>
        <dbReference type="Proteomes" id="UP000298781"/>
    </source>
</evidence>
<feature type="domain" description="PDZ" evidence="2">
    <location>
        <begin position="120"/>
        <end position="184"/>
    </location>
</feature>
<dbReference type="SMART" id="SM00245">
    <property type="entry name" value="TSPc"/>
    <property type="match status" value="1"/>
</dbReference>
<dbReference type="PANTHER" id="PTHR32060">
    <property type="entry name" value="TAIL-SPECIFIC PROTEASE"/>
    <property type="match status" value="1"/>
</dbReference>
<dbReference type="OrthoDB" id="9758793at2"/>
<evidence type="ECO:0000313" key="3">
    <source>
        <dbReference type="EMBL" id="QCI67095.1"/>
    </source>
</evidence>
<dbReference type="GO" id="GO:0006508">
    <property type="term" value="P:proteolysis"/>
    <property type="evidence" value="ECO:0007669"/>
    <property type="project" value="InterPro"/>
</dbReference>
<dbReference type="SMART" id="SM00228">
    <property type="entry name" value="PDZ"/>
    <property type="match status" value="1"/>
</dbReference>
<dbReference type="EMBL" id="CP039690">
    <property type="protein sequence ID" value="QCI67095.1"/>
    <property type="molecule type" value="Genomic_DNA"/>
</dbReference>
<dbReference type="Gene3D" id="3.30.750.44">
    <property type="match status" value="1"/>
</dbReference>
<evidence type="ECO:0000256" key="1">
    <source>
        <dbReference type="SAM" id="SignalP"/>
    </source>
</evidence>
<dbReference type="InterPro" id="IPR041489">
    <property type="entry name" value="PDZ_6"/>
</dbReference>
<sequence>MKLSARLIIAALVIGSSPVAAWCQTAPADAAHVSGQIDEIIRRRFYDPQRLPAFEAVASTRGANLDWVAAALAALGASHTGRYTPDQIDYYEVMDAYRTAGAGDRAREIFPPDGTITYAGIGLVPRRIEGKIFAAYVYDGSPADKAGVRTGDEILSVDGQPFHEIGSFQTRIGQTVDIAVRRTAEAQPLTIAVPVIAIRPADMLRDAIRDSVRIVERDGKRLGYLRIWTYAVPGVRRLLAELLTTAPLKDADGLVLDMRGRWGGAPADAAEMFIGRSLPMELVGRDGNVVTANMRWQKPMVGLIDAGARSGMEILASGLKKAGIPLVGAQTAGAVLAGRGFVLGDNSLLIVAVMDVRVDGGRLEGSGVVPDIAVAFDRRYADGADPQRERAIGLLAERLRH</sequence>
<feature type="signal peptide" evidence="1">
    <location>
        <begin position="1"/>
        <end position="21"/>
    </location>
</feature>
<dbReference type="Pfam" id="PF17820">
    <property type="entry name" value="PDZ_6"/>
    <property type="match status" value="1"/>
</dbReference>
<dbReference type="InterPro" id="IPR001478">
    <property type="entry name" value="PDZ"/>
</dbReference>
<protein>
    <submittedName>
        <fullName evidence="3">PDZ domain-containing protein</fullName>
    </submittedName>
</protein>
<reference evidence="3 4" key="1">
    <citation type="submission" date="2019-04" db="EMBL/GenBank/DDBJ databases">
        <title>Phreatobacter aquaticus sp. nov.</title>
        <authorList>
            <person name="Choi A."/>
        </authorList>
    </citation>
    <scope>NUCLEOTIDE SEQUENCE [LARGE SCALE GENOMIC DNA]</scope>
    <source>
        <strain evidence="3 4">KCTC 52518</strain>
    </source>
</reference>
<dbReference type="RefSeq" id="WP_136962533.1">
    <property type="nucleotide sequence ID" value="NZ_CP039690.1"/>
</dbReference>
<dbReference type="KEGG" id="pstg:E8M01_24365"/>
<dbReference type="InterPro" id="IPR029045">
    <property type="entry name" value="ClpP/crotonase-like_dom_sf"/>
</dbReference>
<accession>A0A4D7B7Z5</accession>
<keyword evidence="4" id="KW-1185">Reference proteome</keyword>
<dbReference type="CDD" id="cd07562">
    <property type="entry name" value="Peptidase_S41_TRI"/>
    <property type="match status" value="1"/>
</dbReference>
<dbReference type="Gene3D" id="3.90.226.10">
    <property type="entry name" value="2-enoyl-CoA Hydratase, Chain A, domain 1"/>
    <property type="match status" value="1"/>
</dbReference>
<keyword evidence="1" id="KW-0732">Signal</keyword>
<name>A0A4D7B7Z5_9HYPH</name>
<dbReference type="InterPro" id="IPR005151">
    <property type="entry name" value="Tail-specific_protease"/>
</dbReference>
<dbReference type="AlphaFoldDB" id="A0A4D7B7Z5"/>
<dbReference type="Proteomes" id="UP000298781">
    <property type="component" value="Chromosome"/>
</dbReference>
<gene>
    <name evidence="3" type="ORF">E8M01_24365</name>
</gene>
<dbReference type="InterPro" id="IPR036034">
    <property type="entry name" value="PDZ_sf"/>
</dbReference>
<dbReference type="PANTHER" id="PTHR32060:SF22">
    <property type="entry name" value="CARBOXYL-TERMINAL-PROCESSING PEPTIDASE 3, CHLOROPLASTIC"/>
    <property type="match status" value="1"/>
</dbReference>
<dbReference type="PROSITE" id="PS50106">
    <property type="entry name" value="PDZ"/>
    <property type="match status" value="1"/>
</dbReference>
<dbReference type="SUPFAM" id="SSF50156">
    <property type="entry name" value="PDZ domain-like"/>
    <property type="match status" value="1"/>
</dbReference>
<dbReference type="Pfam" id="PF03572">
    <property type="entry name" value="Peptidase_S41"/>
    <property type="match status" value="1"/>
</dbReference>
<dbReference type="SUPFAM" id="SSF52096">
    <property type="entry name" value="ClpP/crotonase"/>
    <property type="match status" value="1"/>
</dbReference>
<evidence type="ECO:0000259" key="2">
    <source>
        <dbReference type="PROSITE" id="PS50106"/>
    </source>
</evidence>
<feature type="chain" id="PRO_5020578876" evidence="1">
    <location>
        <begin position="22"/>
        <end position="401"/>
    </location>
</feature>
<dbReference type="Gene3D" id="2.30.42.10">
    <property type="match status" value="1"/>
</dbReference>
<organism evidence="3 4">
    <name type="scientific">Phreatobacter stygius</name>
    <dbReference type="NCBI Taxonomy" id="1940610"/>
    <lineage>
        <taxon>Bacteria</taxon>
        <taxon>Pseudomonadati</taxon>
        <taxon>Pseudomonadota</taxon>
        <taxon>Alphaproteobacteria</taxon>
        <taxon>Hyphomicrobiales</taxon>
        <taxon>Phreatobacteraceae</taxon>
        <taxon>Phreatobacter</taxon>
    </lineage>
</organism>
<proteinExistence type="predicted"/>
<dbReference type="GO" id="GO:0004175">
    <property type="term" value="F:endopeptidase activity"/>
    <property type="evidence" value="ECO:0007669"/>
    <property type="project" value="TreeGrafter"/>
</dbReference>